<evidence type="ECO:0000313" key="2">
    <source>
        <dbReference type="Proteomes" id="UP000007374"/>
    </source>
</evidence>
<name>K2NXW7_9HYPH</name>
<dbReference type="RefSeq" id="WP_009452912.1">
    <property type="nucleotide sequence ID" value="NZ_AMSI01000033.1"/>
</dbReference>
<dbReference type="AlphaFoldDB" id="K2NXW7"/>
<dbReference type="Proteomes" id="UP000007374">
    <property type="component" value="Unassembled WGS sequence"/>
</dbReference>
<dbReference type="EMBL" id="AMSI01000033">
    <property type="protein sequence ID" value="EKF39926.1"/>
    <property type="molecule type" value="Genomic_DNA"/>
</dbReference>
<comment type="caution">
    <text evidence="1">The sequence shown here is derived from an EMBL/GenBank/DDBJ whole genome shotgun (WGS) entry which is preliminary data.</text>
</comment>
<reference evidence="1 2" key="1">
    <citation type="journal article" date="2012" name="J. Bacteriol.">
        <title>Genome Sequence of Nitratireductor indicus Type Strain C115.</title>
        <authorList>
            <person name="Lai Q."/>
            <person name="Li G."/>
            <person name="Yu Z."/>
            <person name="Shao Z."/>
        </authorList>
    </citation>
    <scope>NUCLEOTIDE SEQUENCE [LARGE SCALE GENOMIC DNA]</scope>
    <source>
        <strain evidence="1 2">C115</strain>
    </source>
</reference>
<keyword evidence="2" id="KW-1185">Reference proteome</keyword>
<protein>
    <submittedName>
        <fullName evidence="1">Uncharacterized protein</fullName>
    </submittedName>
</protein>
<accession>K2NXW7</accession>
<dbReference type="OrthoDB" id="7875791at2"/>
<proteinExistence type="predicted"/>
<gene>
    <name evidence="1" type="ORF">NA8A_23379</name>
</gene>
<sequence>MKSNYLTRAMNARDPRYAKIAKKLGYGHRDVQAKPRKPVDDMKALRARYVKVVGKKPYHGWDADTLRTKIAEAKG</sequence>
<evidence type="ECO:0000313" key="1">
    <source>
        <dbReference type="EMBL" id="EKF39926.1"/>
    </source>
</evidence>
<organism evidence="1 2">
    <name type="scientific">Nitratireductor indicus C115</name>
    <dbReference type="NCBI Taxonomy" id="1231190"/>
    <lineage>
        <taxon>Bacteria</taxon>
        <taxon>Pseudomonadati</taxon>
        <taxon>Pseudomonadota</taxon>
        <taxon>Alphaproteobacteria</taxon>
        <taxon>Hyphomicrobiales</taxon>
        <taxon>Phyllobacteriaceae</taxon>
        <taxon>Nitratireductor</taxon>
    </lineage>
</organism>
<dbReference type="STRING" id="721133.SAMN05216176_1272"/>
<dbReference type="eggNOG" id="ENOG5030Z4C">
    <property type="taxonomic scope" value="Bacteria"/>
</dbReference>
<dbReference type="PATRIC" id="fig|1231190.3.peg.4813"/>